<dbReference type="Proteomes" id="UP000028547">
    <property type="component" value="Unassembled WGS sequence"/>
</dbReference>
<gene>
    <name evidence="2" type="ORF">Q664_33130</name>
</gene>
<dbReference type="RefSeq" id="WP_043404165.1">
    <property type="nucleotide sequence ID" value="NZ_JPMI01000233.1"/>
</dbReference>
<keyword evidence="1" id="KW-0472">Membrane</keyword>
<evidence type="ECO:0000313" key="3">
    <source>
        <dbReference type="Proteomes" id="UP000028547"/>
    </source>
</evidence>
<feature type="transmembrane region" description="Helical" evidence="1">
    <location>
        <begin position="12"/>
        <end position="33"/>
    </location>
</feature>
<organism evidence="2 3">
    <name type="scientific">Archangium violaceum Cb vi76</name>
    <dbReference type="NCBI Taxonomy" id="1406225"/>
    <lineage>
        <taxon>Bacteria</taxon>
        <taxon>Pseudomonadati</taxon>
        <taxon>Myxococcota</taxon>
        <taxon>Myxococcia</taxon>
        <taxon>Myxococcales</taxon>
        <taxon>Cystobacterineae</taxon>
        <taxon>Archangiaceae</taxon>
        <taxon>Archangium</taxon>
    </lineage>
</organism>
<evidence type="ECO:0000313" key="2">
    <source>
        <dbReference type="EMBL" id="KFA89729.1"/>
    </source>
</evidence>
<sequence>MSGAKRRRGYVLAEALVGGGVMMLALVGVFGALSRGGEDVGRAVADQDAAQRATEQLEWMRAQPSTAGAWVAGGPKPCQALQVPLPTGWTCTVTVTEVADTDVGAPVSGALSYKKAVVQVSYRGTSLSLEALRW</sequence>
<reference evidence="2 3" key="1">
    <citation type="submission" date="2014-07" db="EMBL/GenBank/DDBJ databases">
        <title>Draft Genome Sequence of Gephyronic Acid Producer, Cystobacter violaceus Strain Cb vi76.</title>
        <authorList>
            <person name="Stevens D.C."/>
            <person name="Young J."/>
            <person name="Carmichael R."/>
            <person name="Tan J."/>
            <person name="Taylor R.E."/>
        </authorList>
    </citation>
    <scope>NUCLEOTIDE SEQUENCE [LARGE SCALE GENOMIC DNA]</scope>
    <source>
        <strain evidence="2 3">Cb vi76</strain>
    </source>
</reference>
<name>A0A084SMP4_9BACT</name>
<comment type="caution">
    <text evidence="2">The sequence shown here is derived from an EMBL/GenBank/DDBJ whole genome shotgun (WGS) entry which is preliminary data.</text>
</comment>
<keyword evidence="1" id="KW-0812">Transmembrane</keyword>
<dbReference type="AlphaFoldDB" id="A0A084SMP4"/>
<keyword evidence="1" id="KW-1133">Transmembrane helix</keyword>
<protein>
    <submittedName>
        <fullName evidence="2">Uncharacterized protein</fullName>
    </submittedName>
</protein>
<accession>A0A084SMP4</accession>
<evidence type="ECO:0000256" key="1">
    <source>
        <dbReference type="SAM" id="Phobius"/>
    </source>
</evidence>
<dbReference type="EMBL" id="JPMI01000233">
    <property type="protein sequence ID" value="KFA89729.1"/>
    <property type="molecule type" value="Genomic_DNA"/>
</dbReference>
<proteinExistence type="predicted"/>